<sequence length="532" mass="61262">MRKADLYIRVSTDEQADKGYSQRDQEDRLRKYCEIKGIPVRDVYIEDHSAKSFKRPEWQKYLSNLRKTKNNKAGSIILFTKWDRFSRNAGDAYQMINQLRTHGVEPVAIEQPLDLTIPENKIMLAFYLASPEVENDRRALNVFHGMRRAKKEGRYMGTAPLGYVNKITEGKKKFIAPHDFEAPLLKWAFEQIISNNFNTEQIWKMVREKADGKGRFSKNNFWVAVRNPLYCGKIFIPPYKEEKGYFVKGQHEPLISEKTFADVQDILDGRKRVVKPKIVAMDNLPLRGFIKCPNPNCNRMLTGSASKGKMGNYYYYYHCTSSCGVRFKAETANEAFLKQLRYMSPKEGMVDVFIEAFIKDFNNKTKAQNTERTNIIGEIDALNKRYQNALLKNADGEMADDDFQEVKKLTKGKIEVLERRLNDLAVVGTEIKDLVASTLKKVANIDRRYENGDIEEKRLIVSSMFPDFLEFDGTQHRTRRLNSAIAIIYQNNSKLQGKKNGTSLSFLDLSQEVIPLGLEPRTPTLKVSCSTN</sequence>
<dbReference type="PROSITE" id="PS51737">
    <property type="entry name" value="RECOMBINASE_DNA_BIND"/>
    <property type="match status" value="1"/>
</dbReference>
<dbReference type="InterPro" id="IPR036162">
    <property type="entry name" value="Resolvase-like_N_sf"/>
</dbReference>
<feature type="domain" description="Recombinase" evidence="6">
    <location>
        <begin position="160"/>
        <end position="273"/>
    </location>
</feature>
<feature type="active site" description="O-(5'-phospho-DNA)-serine intermediate" evidence="4">
    <location>
        <position position="11"/>
    </location>
</feature>
<dbReference type="PROSITE" id="PS51736">
    <property type="entry name" value="RECOMBINASES_3"/>
    <property type="match status" value="1"/>
</dbReference>
<feature type="domain" description="Resolvase/invertase-type recombinase catalytic" evidence="5">
    <location>
        <begin position="3"/>
        <end position="153"/>
    </location>
</feature>
<gene>
    <name evidence="7" type="ORF">GCM10023143_28150</name>
</gene>
<dbReference type="Gene3D" id="3.40.50.1390">
    <property type="entry name" value="Resolvase, N-terminal catalytic domain"/>
    <property type="match status" value="1"/>
</dbReference>
<comment type="caution">
    <text evidence="7">The sequence shown here is derived from an EMBL/GenBank/DDBJ whole genome shotgun (WGS) entry which is preliminary data.</text>
</comment>
<keyword evidence="3" id="KW-0233">DNA recombination</keyword>
<dbReference type="Proteomes" id="UP001501207">
    <property type="component" value="Unassembled WGS sequence"/>
</dbReference>
<evidence type="ECO:0000313" key="7">
    <source>
        <dbReference type="EMBL" id="GAA4316297.1"/>
    </source>
</evidence>
<dbReference type="Gene3D" id="3.90.1750.20">
    <property type="entry name" value="Putative Large Serine Recombinase, Chain B, Domain 2"/>
    <property type="match status" value="1"/>
</dbReference>
<evidence type="ECO:0000256" key="4">
    <source>
        <dbReference type="PROSITE-ProRule" id="PRU10137"/>
    </source>
</evidence>
<evidence type="ECO:0000259" key="5">
    <source>
        <dbReference type="PROSITE" id="PS51736"/>
    </source>
</evidence>
<dbReference type="InterPro" id="IPR011109">
    <property type="entry name" value="DNA_bind_recombinase_dom"/>
</dbReference>
<dbReference type="Pfam" id="PF00239">
    <property type="entry name" value="Resolvase"/>
    <property type="match status" value="1"/>
</dbReference>
<dbReference type="InterPro" id="IPR006119">
    <property type="entry name" value="Resolv_N"/>
</dbReference>
<evidence type="ECO:0000313" key="8">
    <source>
        <dbReference type="Proteomes" id="UP001501207"/>
    </source>
</evidence>
<protein>
    <submittedName>
        <fullName evidence="7">Recombinase family protein</fullName>
    </submittedName>
</protein>
<evidence type="ECO:0000256" key="1">
    <source>
        <dbReference type="ARBA" id="ARBA00022908"/>
    </source>
</evidence>
<evidence type="ECO:0000256" key="3">
    <source>
        <dbReference type="ARBA" id="ARBA00023172"/>
    </source>
</evidence>
<dbReference type="EMBL" id="BAABFN010000007">
    <property type="protein sequence ID" value="GAA4316297.1"/>
    <property type="molecule type" value="Genomic_DNA"/>
</dbReference>
<dbReference type="InterPro" id="IPR038109">
    <property type="entry name" value="DNA_bind_recomb_sf"/>
</dbReference>
<accession>A0ABP8G321</accession>
<reference evidence="8" key="1">
    <citation type="journal article" date="2019" name="Int. J. Syst. Evol. Microbiol.">
        <title>The Global Catalogue of Microorganisms (GCM) 10K type strain sequencing project: providing services to taxonomists for standard genome sequencing and annotation.</title>
        <authorList>
            <consortium name="The Broad Institute Genomics Platform"/>
            <consortium name="The Broad Institute Genome Sequencing Center for Infectious Disease"/>
            <person name="Wu L."/>
            <person name="Ma J."/>
        </authorList>
    </citation>
    <scope>NUCLEOTIDE SEQUENCE [LARGE SCALE GENOMIC DNA]</scope>
    <source>
        <strain evidence="8">JCM 17664</strain>
    </source>
</reference>
<keyword evidence="1" id="KW-0229">DNA integration</keyword>
<name>A0ABP8G321_9BACT</name>
<dbReference type="CDD" id="cd00338">
    <property type="entry name" value="Ser_Recombinase"/>
    <property type="match status" value="1"/>
</dbReference>
<dbReference type="PANTHER" id="PTHR30461:SF23">
    <property type="entry name" value="DNA RECOMBINASE-RELATED"/>
    <property type="match status" value="1"/>
</dbReference>
<dbReference type="SMART" id="SM00857">
    <property type="entry name" value="Resolvase"/>
    <property type="match status" value="1"/>
</dbReference>
<organism evidence="7 8">
    <name type="scientific">Compostibacter hankyongensis</name>
    <dbReference type="NCBI Taxonomy" id="1007089"/>
    <lineage>
        <taxon>Bacteria</taxon>
        <taxon>Pseudomonadati</taxon>
        <taxon>Bacteroidota</taxon>
        <taxon>Chitinophagia</taxon>
        <taxon>Chitinophagales</taxon>
        <taxon>Chitinophagaceae</taxon>
        <taxon>Compostibacter</taxon>
    </lineage>
</organism>
<dbReference type="InterPro" id="IPR006118">
    <property type="entry name" value="Recombinase_CS"/>
</dbReference>
<dbReference type="PROSITE" id="PS00397">
    <property type="entry name" value="RECOMBINASES_1"/>
    <property type="match status" value="1"/>
</dbReference>
<dbReference type="PANTHER" id="PTHR30461">
    <property type="entry name" value="DNA-INVERTASE FROM LAMBDOID PROPHAGE"/>
    <property type="match status" value="1"/>
</dbReference>
<dbReference type="SUPFAM" id="SSF53041">
    <property type="entry name" value="Resolvase-like"/>
    <property type="match status" value="1"/>
</dbReference>
<dbReference type="InterPro" id="IPR050639">
    <property type="entry name" value="SSR_resolvase"/>
</dbReference>
<dbReference type="Pfam" id="PF07508">
    <property type="entry name" value="Recombinase"/>
    <property type="match status" value="1"/>
</dbReference>
<keyword evidence="2" id="KW-0238">DNA-binding</keyword>
<proteinExistence type="predicted"/>
<evidence type="ECO:0000259" key="6">
    <source>
        <dbReference type="PROSITE" id="PS51737"/>
    </source>
</evidence>
<evidence type="ECO:0000256" key="2">
    <source>
        <dbReference type="ARBA" id="ARBA00023125"/>
    </source>
</evidence>
<keyword evidence="8" id="KW-1185">Reference proteome</keyword>